<comment type="caution">
    <text evidence="3">The sequence shown here is derived from an EMBL/GenBank/DDBJ whole genome shotgun (WGS) entry which is preliminary data.</text>
</comment>
<gene>
    <name evidence="3" type="ORF">GSLYS_00002008001</name>
</gene>
<proteinExistence type="predicted"/>
<organism evidence="3 4">
    <name type="scientific">Lymnaea stagnalis</name>
    <name type="common">Great pond snail</name>
    <name type="synonym">Helix stagnalis</name>
    <dbReference type="NCBI Taxonomy" id="6523"/>
    <lineage>
        <taxon>Eukaryota</taxon>
        <taxon>Metazoa</taxon>
        <taxon>Spiralia</taxon>
        <taxon>Lophotrochozoa</taxon>
        <taxon>Mollusca</taxon>
        <taxon>Gastropoda</taxon>
        <taxon>Heterobranchia</taxon>
        <taxon>Euthyneura</taxon>
        <taxon>Panpulmonata</taxon>
        <taxon>Hygrophila</taxon>
        <taxon>Lymnaeoidea</taxon>
        <taxon>Lymnaeidae</taxon>
        <taxon>Lymnaea</taxon>
    </lineage>
</organism>
<protein>
    <submittedName>
        <fullName evidence="3">Uncharacterized protein</fullName>
    </submittedName>
</protein>
<evidence type="ECO:0000313" key="3">
    <source>
        <dbReference type="EMBL" id="CAL1527838.1"/>
    </source>
</evidence>
<evidence type="ECO:0000256" key="2">
    <source>
        <dbReference type="SAM" id="MobiDB-lite"/>
    </source>
</evidence>
<feature type="coiled-coil region" evidence="1">
    <location>
        <begin position="53"/>
        <end position="119"/>
    </location>
</feature>
<evidence type="ECO:0000313" key="4">
    <source>
        <dbReference type="Proteomes" id="UP001497497"/>
    </source>
</evidence>
<feature type="non-terminal residue" evidence="3">
    <location>
        <position position="274"/>
    </location>
</feature>
<evidence type="ECO:0000256" key="1">
    <source>
        <dbReference type="SAM" id="Coils"/>
    </source>
</evidence>
<feature type="region of interest" description="Disordered" evidence="2">
    <location>
        <begin position="1"/>
        <end position="33"/>
    </location>
</feature>
<feature type="compositionally biased region" description="Polar residues" evidence="2">
    <location>
        <begin position="8"/>
        <end position="33"/>
    </location>
</feature>
<dbReference type="Proteomes" id="UP001497497">
    <property type="component" value="Unassembled WGS sequence"/>
</dbReference>
<sequence>MGPPTDVHTPQDSGFFSENSAQQNRRPLTTHSSSYRHWNTQQQMDFVRPESNATDFQLRNERLTVENEHLRQRKQELVHDQMLWRHDKQDFENRIVRVNDEILNLKSNHRRDIDDLQKQKIIEIQDLKIKCRMENRLQMEQKIEDLRGGKDDELMTERTERTRVETKYQILLSSNEEFKKLYEGAVAKEQATRDLLHQRDSENAEKLEIKSKELEGARVEIIKLKHDAEIAARDYDASNREMILKHASEMKDLKHDCEKNMAMQKEESLQRENT</sequence>
<reference evidence="3 4" key="1">
    <citation type="submission" date="2024-04" db="EMBL/GenBank/DDBJ databases">
        <authorList>
            <consortium name="Genoscope - CEA"/>
            <person name="William W."/>
        </authorList>
    </citation>
    <scope>NUCLEOTIDE SEQUENCE [LARGE SCALE GENOMIC DNA]</scope>
</reference>
<keyword evidence="1" id="KW-0175">Coiled coil</keyword>
<accession>A0AAV2H2T4</accession>
<keyword evidence="4" id="KW-1185">Reference proteome</keyword>
<dbReference type="AlphaFoldDB" id="A0AAV2H2T4"/>
<name>A0AAV2H2T4_LYMST</name>
<dbReference type="EMBL" id="CAXITT010000023">
    <property type="protein sequence ID" value="CAL1527838.1"/>
    <property type="molecule type" value="Genomic_DNA"/>
</dbReference>